<dbReference type="EMBL" id="JAZDRO010000001">
    <property type="protein sequence ID" value="MEE2565720.1"/>
    <property type="molecule type" value="Genomic_DNA"/>
</dbReference>
<organism evidence="1 2">
    <name type="scientific">Hyphobacterium marinum</name>
    <dbReference type="NCBI Taxonomy" id="3116574"/>
    <lineage>
        <taxon>Bacteria</taxon>
        <taxon>Pseudomonadati</taxon>
        <taxon>Pseudomonadota</taxon>
        <taxon>Alphaproteobacteria</taxon>
        <taxon>Maricaulales</taxon>
        <taxon>Maricaulaceae</taxon>
        <taxon>Hyphobacterium</taxon>
    </lineage>
</organism>
<accession>A0ABU7LX01</accession>
<evidence type="ECO:0000313" key="1">
    <source>
        <dbReference type="EMBL" id="MEE2565720.1"/>
    </source>
</evidence>
<evidence type="ECO:0000313" key="2">
    <source>
        <dbReference type="Proteomes" id="UP001310692"/>
    </source>
</evidence>
<sequence length="162" mass="17150">MSPDARRAFSILAGLVLFISSIVLLTAVTLDWRATGQDIVTAESRENLPPAADPARYLIAGASRAEATADLQGRLSEAARDAGIGLPGSVRFGQEDPDNPLQITIDVTAEGDIEGLARFLHALESRLPALIVTRARLIAGDTDSQLRLEVRIEARRAPGGAA</sequence>
<proteinExistence type="predicted"/>
<keyword evidence="2" id="KW-1185">Reference proteome</keyword>
<comment type="caution">
    <text evidence="1">The sequence shown here is derived from an EMBL/GenBank/DDBJ whole genome shotgun (WGS) entry which is preliminary data.</text>
</comment>
<name>A0ABU7LX01_9PROT</name>
<gene>
    <name evidence="1" type="primary">gspM</name>
    <name evidence="1" type="ORF">V0U35_03430</name>
</gene>
<dbReference type="RefSeq" id="WP_330195252.1">
    <property type="nucleotide sequence ID" value="NZ_JAZDRO010000001.1"/>
</dbReference>
<dbReference type="Proteomes" id="UP001310692">
    <property type="component" value="Unassembled WGS sequence"/>
</dbReference>
<protein>
    <submittedName>
        <fullName evidence="1">Type II secretion system protein GspM</fullName>
    </submittedName>
</protein>
<dbReference type="NCBIfam" id="NF040576">
    <property type="entry name" value="T2SS_GspM_XpsM"/>
    <property type="match status" value="1"/>
</dbReference>
<dbReference type="InterPro" id="IPR034756">
    <property type="entry name" value="T2SSM_b"/>
</dbReference>
<reference evidence="1 2" key="1">
    <citation type="submission" date="2024-01" db="EMBL/GenBank/DDBJ databases">
        <title>Hyphobacterium bacterium isolated from marine sediment.</title>
        <authorList>
            <person name="Zhao S."/>
        </authorList>
    </citation>
    <scope>NUCLEOTIDE SEQUENCE [LARGE SCALE GENOMIC DNA]</scope>
    <source>
        <strain evidence="1 2">Y60-23</strain>
    </source>
</reference>
<dbReference type="Pfam" id="PF10741">
    <property type="entry name" value="T2SSM_b"/>
    <property type="match status" value="1"/>
</dbReference>